<sequence>MKLLTSSSSSYSSIPSSSSSLSLDPSLCNSKSVTAGCLTAILRRILCSGGLPTHPSDQIRELDSMSKMSGKVQELKTKQNTESTTTVTFSTTTTTTITRGIVERLMGLESMVERDTNTTNEATSSSSLPRSKSMNSMDYLGEYKRMEGLHKRAKSSSFREVSTFHLHENENFLVLSFESGCDGGEFRSQKGIKKEKASKERSELKKNKREKVHDEKEKGNLSDMSSANVGKHGLEFANTSALFMACSEKEYVGSETERFSHPVKRKEVTNGEKVKRKKKGTTCYAEEKVDTECSSEDSSPVSIFDFERQAPGTEVDSFGVDTSWRRKLSPELENEQLDNLMIEEMKVNTIEDNKHEGSKKNEKQSQECVDIWGEICRLVEGELGSNKLEEGLWKQDDIESVCAGFESQIFDHLLYELIDQLVGNPLKALQLQNL</sequence>
<dbReference type="AlphaFoldDB" id="A0A445H9A8"/>
<name>A0A445H9A8_GLYSO</name>
<feature type="region of interest" description="Disordered" evidence="1">
    <location>
        <begin position="113"/>
        <end position="134"/>
    </location>
</feature>
<evidence type="ECO:0008006" key="4">
    <source>
        <dbReference type="Google" id="ProtNLM"/>
    </source>
</evidence>
<keyword evidence="3" id="KW-1185">Reference proteome</keyword>
<protein>
    <recommendedName>
        <fullName evidence="4">DUF4378 domain-containing protein</fullName>
    </recommendedName>
</protein>
<proteinExistence type="predicted"/>
<evidence type="ECO:0000313" key="2">
    <source>
        <dbReference type="EMBL" id="RZB69811.1"/>
    </source>
</evidence>
<evidence type="ECO:0000313" key="3">
    <source>
        <dbReference type="Proteomes" id="UP000289340"/>
    </source>
</evidence>
<dbReference type="PANTHER" id="PTHR35499:SF3">
    <property type="entry name" value="DUF4378 DOMAIN PROTEIN"/>
    <property type="match status" value="1"/>
</dbReference>
<reference evidence="2 3" key="1">
    <citation type="submission" date="2018-09" db="EMBL/GenBank/DDBJ databases">
        <title>A high-quality reference genome of wild soybean provides a powerful tool to mine soybean genomes.</title>
        <authorList>
            <person name="Xie M."/>
            <person name="Chung C.Y.L."/>
            <person name="Li M.-W."/>
            <person name="Wong F.-L."/>
            <person name="Chan T.-F."/>
            <person name="Lam H.-M."/>
        </authorList>
    </citation>
    <scope>NUCLEOTIDE SEQUENCE [LARGE SCALE GENOMIC DNA]</scope>
    <source>
        <strain evidence="3">cv. W05</strain>
        <tissue evidence="2">Hypocotyl of etiolated seedlings</tissue>
    </source>
</reference>
<evidence type="ECO:0000256" key="1">
    <source>
        <dbReference type="SAM" id="MobiDB-lite"/>
    </source>
</evidence>
<feature type="region of interest" description="Disordered" evidence="1">
    <location>
        <begin position="1"/>
        <end position="25"/>
    </location>
</feature>
<dbReference type="EMBL" id="QZWG01000014">
    <property type="protein sequence ID" value="RZB69811.1"/>
    <property type="molecule type" value="Genomic_DNA"/>
</dbReference>
<dbReference type="PANTHER" id="PTHR35499">
    <property type="entry name" value="OS05G0128300 PROTEIN"/>
    <property type="match status" value="1"/>
</dbReference>
<gene>
    <name evidence="2" type="ORF">D0Y65_039233</name>
</gene>
<feature type="compositionally biased region" description="Basic and acidic residues" evidence="1">
    <location>
        <begin position="187"/>
        <end position="220"/>
    </location>
</feature>
<feature type="region of interest" description="Disordered" evidence="1">
    <location>
        <begin position="187"/>
        <end position="226"/>
    </location>
</feature>
<accession>A0A445H9A8</accession>
<comment type="caution">
    <text evidence="2">The sequence shown here is derived from an EMBL/GenBank/DDBJ whole genome shotgun (WGS) entry which is preliminary data.</text>
</comment>
<dbReference type="Gramene" id="XM_028344206.1">
    <property type="protein sequence ID" value="XP_028200007.1"/>
    <property type="gene ID" value="LOC114384512"/>
</dbReference>
<dbReference type="Proteomes" id="UP000289340">
    <property type="component" value="Chromosome 14"/>
</dbReference>
<organism evidence="2 3">
    <name type="scientific">Glycine soja</name>
    <name type="common">Wild soybean</name>
    <dbReference type="NCBI Taxonomy" id="3848"/>
    <lineage>
        <taxon>Eukaryota</taxon>
        <taxon>Viridiplantae</taxon>
        <taxon>Streptophyta</taxon>
        <taxon>Embryophyta</taxon>
        <taxon>Tracheophyta</taxon>
        <taxon>Spermatophyta</taxon>
        <taxon>Magnoliopsida</taxon>
        <taxon>eudicotyledons</taxon>
        <taxon>Gunneridae</taxon>
        <taxon>Pentapetalae</taxon>
        <taxon>rosids</taxon>
        <taxon>fabids</taxon>
        <taxon>Fabales</taxon>
        <taxon>Fabaceae</taxon>
        <taxon>Papilionoideae</taxon>
        <taxon>50 kb inversion clade</taxon>
        <taxon>NPAAA clade</taxon>
        <taxon>indigoferoid/millettioid clade</taxon>
        <taxon>Phaseoleae</taxon>
        <taxon>Glycine</taxon>
        <taxon>Glycine subgen. Soja</taxon>
    </lineage>
</organism>
<feature type="compositionally biased region" description="Low complexity" evidence="1">
    <location>
        <begin position="117"/>
        <end position="127"/>
    </location>
</feature>